<name>X0V5B3_9ZZZZ</name>
<protein>
    <recommendedName>
        <fullName evidence="1">Glycosyl transferase family 28 C-terminal domain-containing protein</fullName>
    </recommendedName>
</protein>
<proteinExistence type="predicted"/>
<gene>
    <name evidence="2" type="ORF">S01H1_40645</name>
</gene>
<sequence>EEKDLKIRVIKSPENMANLYLESDIAISAGGSSCYELAYFGIPNIIITLADNQLNIAHELDKQKISTYLGTKNEIEIEQLKNKVKELINNDSLRKTMSQNGKKLVDGKGKERIVRFMERFN</sequence>
<dbReference type="EMBL" id="BARS01025745">
    <property type="protein sequence ID" value="GAG07678.1"/>
    <property type="molecule type" value="Genomic_DNA"/>
</dbReference>
<dbReference type="SUPFAM" id="SSF53756">
    <property type="entry name" value="UDP-Glycosyltransferase/glycogen phosphorylase"/>
    <property type="match status" value="1"/>
</dbReference>
<organism evidence="2">
    <name type="scientific">marine sediment metagenome</name>
    <dbReference type="NCBI Taxonomy" id="412755"/>
    <lineage>
        <taxon>unclassified sequences</taxon>
        <taxon>metagenomes</taxon>
        <taxon>ecological metagenomes</taxon>
    </lineage>
</organism>
<accession>X0V5B3</accession>
<evidence type="ECO:0000259" key="1">
    <source>
        <dbReference type="Pfam" id="PF04101"/>
    </source>
</evidence>
<feature type="non-terminal residue" evidence="2">
    <location>
        <position position="1"/>
    </location>
</feature>
<evidence type="ECO:0000313" key="2">
    <source>
        <dbReference type="EMBL" id="GAG07678.1"/>
    </source>
</evidence>
<feature type="domain" description="Glycosyl transferase family 28 C-terminal" evidence="1">
    <location>
        <begin position="5"/>
        <end position="103"/>
    </location>
</feature>
<dbReference type="AlphaFoldDB" id="X0V5B3"/>
<dbReference type="GO" id="GO:0016758">
    <property type="term" value="F:hexosyltransferase activity"/>
    <property type="evidence" value="ECO:0007669"/>
    <property type="project" value="InterPro"/>
</dbReference>
<dbReference type="Pfam" id="PF04101">
    <property type="entry name" value="Glyco_tran_28_C"/>
    <property type="match status" value="1"/>
</dbReference>
<comment type="caution">
    <text evidence="2">The sequence shown here is derived from an EMBL/GenBank/DDBJ whole genome shotgun (WGS) entry which is preliminary data.</text>
</comment>
<dbReference type="InterPro" id="IPR007235">
    <property type="entry name" value="Glyco_trans_28_C"/>
</dbReference>
<reference evidence="2" key="1">
    <citation type="journal article" date="2014" name="Front. Microbiol.">
        <title>High frequency of phylogenetically diverse reductive dehalogenase-homologous genes in deep subseafloor sedimentary metagenomes.</title>
        <authorList>
            <person name="Kawai M."/>
            <person name="Futagami T."/>
            <person name="Toyoda A."/>
            <person name="Takaki Y."/>
            <person name="Nishi S."/>
            <person name="Hori S."/>
            <person name="Arai W."/>
            <person name="Tsubouchi T."/>
            <person name="Morono Y."/>
            <person name="Uchiyama I."/>
            <person name="Ito T."/>
            <person name="Fujiyama A."/>
            <person name="Inagaki F."/>
            <person name="Takami H."/>
        </authorList>
    </citation>
    <scope>NUCLEOTIDE SEQUENCE</scope>
    <source>
        <strain evidence="2">Expedition CK06-06</strain>
    </source>
</reference>
<dbReference type="Gene3D" id="3.40.50.2000">
    <property type="entry name" value="Glycogen Phosphorylase B"/>
    <property type="match status" value="1"/>
</dbReference>